<gene>
    <name evidence="1" type="ORF">NCS57_00355100</name>
</gene>
<comment type="caution">
    <text evidence="1">The sequence shown here is derived from an EMBL/GenBank/DDBJ whole genome shotgun (WGS) entry which is preliminary data.</text>
</comment>
<evidence type="ECO:0000313" key="2">
    <source>
        <dbReference type="Proteomes" id="UP001065298"/>
    </source>
</evidence>
<protein>
    <submittedName>
        <fullName evidence="1">DAO domain-containing protein</fullName>
    </submittedName>
</protein>
<dbReference type="Proteomes" id="UP001065298">
    <property type="component" value="Chromosome 3"/>
</dbReference>
<organism evidence="1 2">
    <name type="scientific">Fusarium keratoplasticum</name>
    <dbReference type="NCBI Taxonomy" id="1328300"/>
    <lineage>
        <taxon>Eukaryota</taxon>
        <taxon>Fungi</taxon>
        <taxon>Dikarya</taxon>
        <taxon>Ascomycota</taxon>
        <taxon>Pezizomycotina</taxon>
        <taxon>Sordariomycetes</taxon>
        <taxon>Hypocreomycetidae</taxon>
        <taxon>Hypocreales</taxon>
        <taxon>Nectriaceae</taxon>
        <taxon>Fusarium</taxon>
        <taxon>Fusarium solani species complex</taxon>
    </lineage>
</organism>
<keyword evidence="2" id="KW-1185">Reference proteome</keyword>
<proteinExistence type="predicted"/>
<evidence type="ECO:0000313" key="1">
    <source>
        <dbReference type="EMBL" id="KAI8674569.1"/>
    </source>
</evidence>
<name>A0ACC0R4G2_9HYPO</name>
<accession>A0ACC0R4G2</accession>
<reference evidence="1" key="1">
    <citation type="submission" date="2022-06" db="EMBL/GenBank/DDBJ databases">
        <title>Fusarium solani species complex genomes reveal bases of compartmentalisation and animal pathogenesis.</title>
        <authorList>
            <person name="Tsai I.J."/>
        </authorList>
    </citation>
    <scope>NUCLEOTIDE SEQUENCE</scope>
    <source>
        <strain evidence="1">Fu6.1</strain>
    </source>
</reference>
<dbReference type="EMBL" id="CM046505">
    <property type="protein sequence ID" value="KAI8674569.1"/>
    <property type="molecule type" value="Genomic_DNA"/>
</dbReference>
<sequence length="515" mass="57265">MDNARATRWLQTPMGRTIVAQIEADPGLPQSSSTISSWQVPFHPDVGRIQSEALPQFSDYVVIGSGVAGCGVVKSLLENSSPAQSSVTVLEARGLCSGATGRNGGQLVKPYPSRFVQLAQDFGIEVAVKVFRLANHTLEEMHKLAGSYDDQLRKDAAARRVTKMVAFMDQGSWIQGQKDAKFYEEHMPEERGLFKFLTKEQMEKEWNVKGAYGGLSFPSGVCWPYRLITGVFKRLQDQFPSRLNIETNTPVTTILYDDKADSKYHYIITTPRGIVKAAHVIHCTNGHTGHLLPRLRGKIFPMREAMSAQHVGDKMPDMSDQMSWTFLEEPKFDPKTGMIRIGWVYGLQNRNNGGFWIGGEDRRPEEMIASDDSVISIQGKVDLETKLTQVFNHNWVPKQPRIQGIWTGIMASTGDTLPFLGNLPASVTGRPGKGEWIAGGWNQYGMTNGLTCGEALGRMVLGLEIPEIIPREYLITEERLRNKKFATEASALDYLQWTAVGAAIEKEDASPVSRL</sequence>